<organism evidence="2 3">
    <name type="scientific">Actinomycetospora aurantiaca</name>
    <dbReference type="NCBI Taxonomy" id="3129233"/>
    <lineage>
        <taxon>Bacteria</taxon>
        <taxon>Bacillati</taxon>
        <taxon>Actinomycetota</taxon>
        <taxon>Actinomycetes</taxon>
        <taxon>Pseudonocardiales</taxon>
        <taxon>Pseudonocardiaceae</taxon>
        <taxon>Actinomycetospora</taxon>
    </lineage>
</organism>
<keyword evidence="3" id="KW-1185">Reference proteome</keyword>
<feature type="compositionally biased region" description="Basic and acidic residues" evidence="1">
    <location>
        <begin position="1"/>
        <end position="10"/>
    </location>
</feature>
<dbReference type="EMBL" id="JBBEGN010000004">
    <property type="protein sequence ID" value="MEJ2868420.1"/>
    <property type="molecule type" value="Genomic_DNA"/>
</dbReference>
<sequence>MARNKAEKNKALVFENETDKSSSEAVVNAAVKRVDYTKPDPKSGKRRPYGGTGEGNPKHANVPQERRCGRRRRKDGRPCQRLPMTGAEVCYVHGGAAEQTVQAALTRARNASVRLMQAEIDIALDPEQPSPVRLAAVRDLLDRAGAKSSDKVELEHSMKPWERVLAEATRVDREAPAPNLLDPAIQELQEEDDRY</sequence>
<dbReference type="Proteomes" id="UP001385809">
    <property type="component" value="Unassembled WGS sequence"/>
</dbReference>
<name>A0ABU8MM95_9PSEU</name>
<evidence type="ECO:0000313" key="2">
    <source>
        <dbReference type="EMBL" id="MEJ2868420.1"/>
    </source>
</evidence>
<reference evidence="2 3" key="1">
    <citation type="submission" date="2024-03" db="EMBL/GenBank/DDBJ databases">
        <title>Actinomycetospora sp. OC33-EN08, a novel actinomycete isolated from wild orchid (Aerides multiflora).</title>
        <authorList>
            <person name="Suriyachadkun C."/>
        </authorList>
    </citation>
    <scope>NUCLEOTIDE SEQUENCE [LARGE SCALE GENOMIC DNA]</scope>
    <source>
        <strain evidence="2 3">OC33-EN08</strain>
    </source>
</reference>
<feature type="compositionally biased region" description="Basic and acidic residues" evidence="1">
    <location>
        <begin position="32"/>
        <end position="43"/>
    </location>
</feature>
<feature type="region of interest" description="Disordered" evidence="1">
    <location>
        <begin position="170"/>
        <end position="195"/>
    </location>
</feature>
<feature type="region of interest" description="Disordered" evidence="1">
    <location>
        <begin position="1"/>
        <end position="81"/>
    </location>
</feature>
<protein>
    <submittedName>
        <fullName evidence="2">Uncharacterized protein</fullName>
    </submittedName>
</protein>
<proteinExistence type="predicted"/>
<evidence type="ECO:0000313" key="3">
    <source>
        <dbReference type="Proteomes" id="UP001385809"/>
    </source>
</evidence>
<dbReference type="RefSeq" id="WP_337695004.1">
    <property type="nucleotide sequence ID" value="NZ_JBBEGN010000004.1"/>
</dbReference>
<gene>
    <name evidence="2" type="ORF">WCD74_11640</name>
</gene>
<comment type="caution">
    <text evidence="2">The sequence shown here is derived from an EMBL/GenBank/DDBJ whole genome shotgun (WGS) entry which is preliminary data.</text>
</comment>
<evidence type="ECO:0000256" key="1">
    <source>
        <dbReference type="SAM" id="MobiDB-lite"/>
    </source>
</evidence>
<accession>A0ABU8MM95</accession>